<dbReference type="CDD" id="cd06915">
    <property type="entry name" value="NTP_transferase_WcbM_like"/>
    <property type="match status" value="1"/>
</dbReference>
<dbReference type="InterPro" id="IPR005835">
    <property type="entry name" value="NTP_transferase_dom"/>
</dbReference>
<feature type="domain" description="Nucleotidyl transferase" evidence="1">
    <location>
        <begin position="4"/>
        <end position="230"/>
    </location>
</feature>
<evidence type="ECO:0000259" key="1">
    <source>
        <dbReference type="Pfam" id="PF00483"/>
    </source>
</evidence>
<evidence type="ECO:0000313" key="3">
    <source>
        <dbReference type="Proteomes" id="UP000255265"/>
    </source>
</evidence>
<comment type="caution">
    <text evidence="2">The sequence shown here is derived from an EMBL/GenBank/DDBJ whole genome shotgun (WGS) entry which is preliminary data.</text>
</comment>
<keyword evidence="2" id="KW-0808">Transferase</keyword>
<sequence length="237" mass="25706">MKPAIILAGGFGTRLRSVVSDVPKPLAPVAGKPFLWWLLGALESQGVREVHLCTGYKAEMVEKAFGDRFGEAALHYSVEHEPLGTGGAVLQAMRALKGVDSFYVLNGDTFAVADLVGLQHEADRTPEADAWLCGAPVPDASRYGTLQLDDRQRIVGFHAKGRQGPGVISAGIYLLRRQVLERAELPRQFSIEQDFFEAHLPRLHLQVAAMASDFIDIGVPEDYALAQSKIPALAGHP</sequence>
<dbReference type="OrthoDB" id="9788272at2"/>
<gene>
    <name evidence="2" type="ORF">DFR41_101179</name>
</gene>
<dbReference type="SUPFAM" id="SSF53448">
    <property type="entry name" value="Nucleotide-diphospho-sugar transferases"/>
    <property type="match status" value="1"/>
</dbReference>
<dbReference type="AlphaFoldDB" id="A0A370FL73"/>
<keyword evidence="2" id="KW-0548">Nucleotidyltransferase</keyword>
<accession>A0A370FL73</accession>
<dbReference type="Proteomes" id="UP000255265">
    <property type="component" value="Unassembled WGS sequence"/>
</dbReference>
<dbReference type="Gene3D" id="3.90.550.10">
    <property type="entry name" value="Spore Coat Polysaccharide Biosynthesis Protein SpsA, Chain A"/>
    <property type="match status" value="1"/>
</dbReference>
<dbReference type="RefSeq" id="WP_114801383.1">
    <property type="nucleotide sequence ID" value="NZ_QQAV01000001.1"/>
</dbReference>
<protein>
    <submittedName>
        <fullName evidence="2">D-glycero-alpha-D-manno-heptose 1-phosphate guanylyltransferase</fullName>
    </submittedName>
</protein>
<dbReference type="InterPro" id="IPR029044">
    <property type="entry name" value="Nucleotide-diphossugar_trans"/>
</dbReference>
<evidence type="ECO:0000313" key="2">
    <source>
        <dbReference type="EMBL" id="RDI28426.1"/>
    </source>
</evidence>
<keyword evidence="3" id="KW-1185">Reference proteome</keyword>
<dbReference type="EMBL" id="QQAV01000001">
    <property type="protein sequence ID" value="RDI28426.1"/>
    <property type="molecule type" value="Genomic_DNA"/>
</dbReference>
<name>A0A370FL73_9BURK</name>
<proteinExistence type="predicted"/>
<dbReference type="InterPro" id="IPR050486">
    <property type="entry name" value="Mannose-1P_guanyltransferase"/>
</dbReference>
<dbReference type="GO" id="GO:0016779">
    <property type="term" value="F:nucleotidyltransferase activity"/>
    <property type="evidence" value="ECO:0007669"/>
    <property type="project" value="UniProtKB-KW"/>
</dbReference>
<dbReference type="Pfam" id="PF00483">
    <property type="entry name" value="NTP_transferase"/>
    <property type="match status" value="1"/>
</dbReference>
<reference evidence="2 3" key="1">
    <citation type="submission" date="2018-07" db="EMBL/GenBank/DDBJ databases">
        <title>Genomic Encyclopedia of Type Strains, Phase IV (KMG-IV): sequencing the most valuable type-strain genomes for metagenomic binning, comparative biology and taxonomic classification.</title>
        <authorList>
            <person name="Goeker M."/>
        </authorList>
    </citation>
    <scope>NUCLEOTIDE SEQUENCE [LARGE SCALE GENOMIC DNA]</scope>
    <source>
        <strain evidence="2 3">DSM 21352</strain>
    </source>
</reference>
<dbReference type="PANTHER" id="PTHR22572">
    <property type="entry name" value="SUGAR-1-PHOSPHATE GUANYL TRANSFERASE"/>
    <property type="match status" value="1"/>
</dbReference>
<organism evidence="2 3">
    <name type="scientific">Pseudacidovorax intermedius</name>
    <dbReference type="NCBI Taxonomy" id="433924"/>
    <lineage>
        <taxon>Bacteria</taxon>
        <taxon>Pseudomonadati</taxon>
        <taxon>Pseudomonadota</taxon>
        <taxon>Betaproteobacteria</taxon>
        <taxon>Burkholderiales</taxon>
        <taxon>Comamonadaceae</taxon>
        <taxon>Pseudacidovorax</taxon>
    </lineage>
</organism>